<dbReference type="EMBL" id="SNYN01000012">
    <property type="protein sequence ID" value="TDQ50725.1"/>
    <property type="molecule type" value="Genomic_DNA"/>
</dbReference>
<sequence>MAALDPLLGAELINAHGEGTRKRDLDVLIPVAQTELALASPEGVDGVADSMITLAAALEELFTRLGETTDTDQGRAVGVCRATASEPWSAYGDGGDGDGGW</sequence>
<keyword evidence="2" id="KW-1185">Reference proteome</keyword>
<proteinExistence type="predicted"/>
<organism evidence="1 2">
    <name type="scientific">Actinorugispora endophytica</name>
    <dbReference type="NCBI Taxonomy" id="1605990"/>
    <lineage>
        <taxon>Bacteria</taxon>
        <taxon>Bacillati</taxon>
        <taxon>Actinomycetota</taxon>
        <taxon>Actinomycetes</taxon>
        <taxon>Streptosporangiales</taxon>
        <taxon>Nocardiopsidaceae</taxon>
        <taxon>Actinorugispora</taxon>
    </lineage>
</organism>
<evidence type="ECO:0000313" key="2">
    <source>
        <dbReference type="Proteomes" id="UP000295281"/>
    </source>
</evidence>
<accession>A0A4R6UYR7</accession>
<reference evidence="1 2" key="1">
    <citation type="submission" date="2019-03" db="EMBL/GenBank/DDBJ databases">
        <title>Genomic Encyclopedia of Type Strains, Phase IV (KMG-IV): sequencing the most valuable type-strain genomes for metagenomic binning, comparative biology and taxonomic classification.</title>
        <authorList>
            <person name="Goeker M."/>
        </authorList>
    </citation>
    <scope>NUCLEOTIDE SEQUENCE [LARGE SCALE GENOMIC DNA]</scope>
    <source>
        <strain evidence="1 2">DSM 46770</strain>
    </source>
</reference>
<dbReference type="OrthoDB" id="9865342at2"/>
<evidence type="ECO:0000313" key="1">
    <source>
        <dbReference type="EMBL" id="TDQ50725.1"/>
    </source>
</evidence>
<dbReference type="RefSeq" id="WP_133742208.1">
    <property type="nucleotide sequence ID" value="NZ_SNYN01000012.1"/>
</dbReference>
<name>A0A4R6UYR7_9ACTN</name>
<comment type="caution">
    <text evidence="1">The sequence shown here is derived from an EMBL/GenBank/DDBJ whole genome shotgun (WGS) entry which is preliminary data.</text>
</comment>
<dbReference type="AlphaFoldDB" id="A0A4R6UYR7"/>
<gene>
    <name evidence="1" type="ORF">EV190_11230</name>
</gene>
<protein>
    <submittedName>
        <fullName evidence="1">Uncharacterized protein</fullName>
    </submittedName>
</protein>
<dbReference type="Proteomes" id="UP000295281">
    <property type="component" value="Unassembled WGS sequence"/>
</dbReference>